<sequence>MATRSALDRPTVDRPLRWLTAVALAVSAYLHWDLAASPYYADGQVTLSGLFLAQAVVAVVVAVWVAVRAETLAVLAALAVAAASLLALVLSVYVRLPSFGPFPVLYEPVWYGEKVAAAVAAAVATVTATAALAARRTIRSR</sequence>
<keyword evidence="1" id="KW-0812">Transmembrane</keyword>
<name>A0A6J4LXL3_9ACTN</name>
<reference evidence="2" key="1">
    <citation type="submission" date="2020-02" db="EMBL/GenBank/DDBJ databases">
        <authorList>
            <person name="Meier V. D."/>
        </authorList>
    </citation>
    <scope>NUCLEOTIDE SEQUENCE</scope>
    <source>
        <strain evidence="2">AVDCRST_MAG07</strain>
    </source>
</reference>
<proteinExistence type="predicted"/>
<evidence type="ECO:0000313" key="2">
    <source>
        <dbReference type="EMBL" id="CAA9344556.1"/>
    </source>
</evidence>
<gene>
    <name evidence="2" type="ORF">AVDCRST_MAG07-2588</name>
</gene>
<feature type="transmembrane region" description="Helical" evidence="1">
    <location>
        <begin position="115"/>
        <end position="134"/>
    </location>
</feature>
<dbReference type="EMBL" id="CADCUB010000123">
    <property type="protein sequence ID" value="CAA9344556.1"/>
    <property type="molecule type" value="Genomic_DNA"/>
</dbReference>
<evidence type="ECO:0000256" key="1">
    <source>
        <dbReference type="SAM" id="Phobius"/>
    </source>
</evidence>
<organism evidence="2">
    <name type="scientific">uncultured Frankineae bacterium</name>
    <dbReference type="NCBI Taxonomy" id="437475"/>
    <lineage>
        <taxon>Bacteria</taxon>
        <taxon>Bacillati</taxon>
        <taxon>Actinomycetota</taxon>
        <taxon>Actinomycetes</taxon>
        <taxon>Frankiales</taxon>
        <taxon>environmental samples</taxon>
    </lineage>
</organism>
<keyword evidence="1" id="KW-0472">Membrane</keyword>
<dbReference type="AlphaFoldDB" id="A0A6J4LXL3"/>
<protein>
    <submittedName>
        <fullName evidence="2">Uncharacterized protein</fullName>
    </submittedName>
</protein>
<accession>A0A6J4LXL3</accession>
<keyword evidence="1" id="KW-1133">Transmembrane helix</keyword>
<feature type="transmembrane region" description="Helical" evidence="1">
    <location>
        <begin position="44"/>
        <end position="65"/>
    </location>
</feature>
<feature type="transmembrane region" description="Helical" evidence="1">
    <location>
        <begin position="16"/>
        <end position="32"/>
    </location>
</feature>
<feature type="transmembrane region" description="Helical" evidence="1">
    <location>
        <begin position="72"/>
        <end position="95"/>
    </location>
</feature>